<dbReference type="AlphaFoldDB" id="A0A562PPA1"/>
<name>A0A562PPA1_9FLAO</name>
<dbReference type="RefSeq" id="WP_114754739.1">
    <property type="nucleotide sequence ID" value="NZ_QQBA01000010.1"/>
</dbReference>
<reference evidence="2" key="3">
    <citation type="submission" date="2019-07" db="EMBL/GenBank/DDBJ databases">
        <authorList>
            <person name="Whitman W."/>
            <person name="Huntemann M."/>
            <person name="Clum A."/>
            <person name="Pillay M."/>
            <person name="Palaniappan K."/>
            <person name="Varghese N."/>
            <person name="Mikhailova N."/>
            <person name="Stamatis D."/>
            <person name="Reddy T."/>
            <person name="Daum C."/>
            <person name="Shapiro N."/>
            <person name="Ivanova N."/>
            <person name="Kyrpides N."/>
            <person name="Woyke T."/>
        </authorList>
    </citation>
    <scope>NUCLEOTIDE SEQUENCE</scope>
    <source>
        <strain evidence="2">CGMCC 1.5380</strain>
    </source>
</reference>
<keyword evidence="3" id="KW-1185">Reference proteome</keyword>
<comment type="caution">
    <text evidence="2">The sequence shown here is derived from an EMBL/GenBank/DDBJ whole genome shotgun (WGS) entry which is preliminary data.</text>
</comment>
<evidence type="ECO:0000313" key="4">
    <source>
        <dbReference type="Proteomes" id="UP000321392"/>
    </source>
</evidence>
<gene>
    <name evidence="1" type="ORF">DFR66_110120</name>
    <name evidence="2" type="ORF">IQ02_02121</name>
</gene>
<organism evidence="2 4">
    <name type="scientific">Flavobacterium glaciei</name>
    <dbReference type="NCBI Taxonomy" id="386300"/>
    <lineage>
        <taxon>Bacteria</taxon>
        <taxon>Pseudomonadati</taxon>
        <taxon>Bacteroidota</taxon>
        <taxon>Flavobacteriia</taxon>
        <taxon>Flavobacteriales</taxon>
        <taxon>Flavobacteriaceae</taxon>
        <taxon>Flavobacterium</taxon>
    </lineage>
</organism>
<evidence type="ECO:0000313" key="3">
    <source>
        <dbReference type="Proteomes" id="UP000254518"/>
    </source>
</evidence>
<evidence type="ECO:0000313" key="2">
    <source>
        <dbReference type="EMBL" id="TWI46285.1"/>
    </source>
</evidence>
<dbReference type="EMBL" id="VLKX01000010">
    <property type="protein sequence ID" value="TWI46285.1"/>
    <property type="molecule type" value="Genomic_DNA"/>
</dbReference>
<sequence length="147" mass="15934">MAKPVVITLTVQAATLYGLNAPSQSQVDNCCTLSDNNSGSSQNETLEDFKSFVFINNNVRWVGVSEDSGYSVAIDSIVYKSKSNNVNFFDNAIIYGSGGRSGNASANVKNDPNLVNQLDIYNINFSVYDSGNLFKSFNIDPKLAINP</sequence>
<dbReference type="Proteomes" id="UP000321392">
    <property type="component" value="Unassembled WGS sequence"/>
</dbReference>
<dbReference type="EMBL" id="QQBA01000010">
    <property type="protein sequence ID" value="RDI52539.1"/>
    <property type="molecule type" value="Genomic_DNA"/>
</dbReference>
<evidence type="ECO:0000313" key="1">
    <source>
        <dbReference type="EMBL" id="RDI52539.1"/>
    </source>
</evidence>
<protein>
    <submittedName>
        <fullName evidence="2">Uncharacterized protein</fullName>
    </submittedName>
</protein>
<accession>A0A562PPA1</accession>
<proteinExistence type="predicted"/>
<dbReference type="OrthoDB" id="1354019at2"/>
<dbReference type="Proteomes" id="UP000254518">
    <property type="component" value="Unassembled WGS sequence"/>
</dbReference>
<reference evidence="2 4" key="1">
    <citation type="journal article" date="2015" name="Stand. Genomic Sci.">
        <title>Genomic Encyclopedia of Bacterial and Archaeal Type Strains, Phase III: the genomes of soil and plant-associated and newly described type strains.</title>
        <authorList>
            <person name="Whitman W.B."/>
            <person name="Woyke T."/>
            <person name="Klenk H.P."/>
            <person name="Zhou Y."/>
            <person name="Lilburn T.G."/>
            <person name="Beck B.J."/>
            <person name="De Vos P."/>
            <person name="Vandamme P."/>
            <person name="Eisen J.A."/>
            <person name="Garrity G."/>
            <person name="Hugenholtz P."/>
            <person name="Kyrpides N.C."/>
        </authorList>
    </citation>
    <scope>NUCLEOTIDE SEQUENCE [LARGE SCALE GENOMIC DNA]</scope>
    <source>
        <strain evidence="2 4">CGMCC 1.5380</strain>
    </source>
</reference>
<reference evidence="1 3" key="2">
    <citation type="submission" date="2018-07" db="EMBL/GenBank/DDBJ databases">
        <title>Genomic Encyclopedia of Type Strains, Phase IV (KMG-IV): sequencing the most valuable type-strain genomes for metagenomic binning, comparative biology and taxonomic classification.</title>
        <authorList>
            <person name="Goeker M."/>
        </authorList>
    </citation>
    <scope>NUCLEOTIDE SEQUENCE [LARGE SCALE GENOMIC DNA]</scope>
    <source>
        <strain evidence="1 3">DSM 19728</strain>
    </source>
</reference>